<evidence type="ECO:0000256" key="1">
    <source>
        <dbReference type="SAM" id="MobiDB-lite"/>
    </source>
</evidence>
<sequence>MGGVRPSKTRFAPWVPRRAQDPGLRVVWPDLLQRGRGGGYGPSALPVPCSAQRTPQDSKAAGVGPPPRMVPAAPRLRPYSPEGRGPRVMRCSSGGVQSPSAHLHSLCPVPPRWALR</sequence>
<proteinExistence type="predicted"/>
<reference evidence="2" key="1">
    <citation type="submission" date="2021-01" db="EMBL/GenBank/DDBJ databases">
        <authorList>
            <person name="Corre E."/>
            <person name="Pelletier E."/>
            <person name="Niang G."/>
            <person name="Scheremetjew M."/>
            <person name="Finn R."/>
            <person name="Kale V."/>
            <person name="Holt S."/>
            <person name="Cochrane G."/>
            <person name="Meng A."/>
            <person name="Brown T."/>
            <person name="Cohen L."/>
        </authorList>
    </citation>
    <scope>NUCLEOTIDE SEQUENCE</scope>
    <source>
        <strain evidence="2">CCMP1594</strain>
    </source>
</reference>
<organism evidence="2">
    <name type="scientific">Eutreptiella gymnastica</name>
    <dbReference type="NCBI Taxonomy" id="73025"/>
    <lineage>
        <taxon>Eukaryota</taxon>
        <taxon>Discoba</taxon>
        <taxon>Euglenozoa</taxon>
        <taxon>Euglenida</taxon>
        <taxon>Spirocuta</taxon>
        <taxon>Euglenophyceae</taxon>
        <taxon>Eutreptiales</taxon>
        <taxon>Eutreptiaceae</taxon>
        <taxon>Eutreptiella</taxon>
    </lineage>
</organism>
<name>A0A7S4LK61_9EUGL</name>
<accession>A0A7S4LK61</accession>
<feature type="region of interest" description="Disordered" evidence="1">
    <location>
        <begin position="33"/>
        <end position="103"/>
    </location>
</feature>
<dbReference type="AlphaFoldDB" id="A0A7S4LK61"/>
<evidence type="ECO:0000313" key="2">
    <source>
        <dbReference type="EMBL" id="CAE0835236.1"/>
    </source>
</evidence>
<gene>
    <name evidence="2" type="ORF">EGYM00163_LOCUS46544</name>
</gene>
<protein>
    <submittedName>
        <fullName evidence="2">Uncharacterized protein</fullName>
    </submittedName>
</protein>
<dbReference type="EMBL" id="HBJA01135382">
    <property type="protein sequence ID" value="CAE0835236.1"/>
    <property type="molecule type" value="Transcribed_RNA"/>
</dbReference>